<accession>A0ABV1RVX0</accession>
<feature type="domain" description="DUF4097" evidence="2">
    <location>
        <begin position="116"/>
        <end position="363"/>
    </location>
</feature>
<dbReference type="Pfam" id="PF13349">
    <property type="entry name" value="DUF4097"/>
    <property type="match status" value="1"/>
</dbReference>
<feature type="chain" id="PRO_5046789131" evidence="1">
    <location>
        <begin position="20"/>
        <end position="367"/>
    </location>
</feature>
<evidence type="ECO:0000313" key="4">
    <source>
        <dbReference type="Proteomes" id="UP001476807"/>
    </source>
</evidence>
<keyword evidence="4" id="KW-1185">Reference proteome</keyword>
<proteinExistence type="predicted"/>
<name>A0ABV1RVX0_9BACT</name>
<evidence type="ECO:0000259" key="2">
    <source>
        <dbReference type="Pfam" id="PF13349"/>
    </source>
</evidence>
<evidence type="ECO:0000256" key="1">
    <source>
        <dbReference type="SAM" id="SignalP"/>
    </source>
</evidence>
<feature type="signal peptide" evidence="1">
    <location>
        <begin position="1"/>
        <end position="19"/>
    </location>
</feature>
<dbReference type="InterPro" id="IPR025164">
    <property type="entry name" value="Toastrack_DUF4097"/>
</dbReference>
<evidence type="ECO:0000313" key="3">
    <source>
        <dbReference type="EMBL" id="MER2998541.1"/>
    </source>
</evidence>
<gene>
    <name evidence="3" type="ORF">ABS362_13370</name>
</gene>
<sequence>MYRSLRYLAVMFVMAPAMVLGRQAPQVPSQPTPPAAPCPNTAVAIVIPNVRTIVVPHIRTNVQPNVNIQPAAGAIYDAEKRKTFEKTYQVKSSDVLNISNKFGRVHVNTWNKNEIKVKVDMIARAGSESKVNEMLSRMNIEDAREGNTISLRTVYDQSRMSGPSSSEINYTIYMPEANAITVKNVYGDVYLAALKGKVDVDVKYGNLKSDRMANADNNLKLTYGSGSCGYINGGNLQAAYFNMNVGEAKDLKGFSKYSELTIGKLGEALNMDMKYGSFRINNISSNVRNIRLASTYLPISLNFADNSSFNFDVNVQYGDFKVNKDLVNLTSVEKDYTSADYKGRFGAASPKAAVSITSKYGDVRFTQ</sequence>
<dbReference type="EMBL" id="JBEOKT010000012">
    <property type="protein sequence ID" value="MER2998541.1"/>
    <property type="molecule type" value="Genomic_DNA"/>
</dbReference>
<dbReference type="Proteomes" id="UP001476807">
    <property type="component" value="Unassembled WGS sequence"/>
</dbReference>
<dbReference type="RefSeq" id="WP_350413008.1">
    <property type="nucleotide sequence ID" value="NZ_JBEOKT010000012.1"/>
</dbReference>
<reference evidence="3 4" key="1">
    <citation type="submission" date="2024-06" db="EMBL/GenBank/DDBJ databases">
        <title>Pontibacter populi HYL7-15.</title>
        <authorList>
            <person name="Kim M.K."/>
        </authorList>
    </citation>
    <scope>NUCLEOTIDE SEQUENCE [LARGE SCALE GENOMIC DNA]</scope>
    <source>
        <strain evidence="3 4">HYL7-15</strain>
    </source>
</reference>
<organism evidence="3 4">
    <name type="scientific">Pontibacter populi</name>
    <dbReference type="NCBI Taxonomy" id="890055"/>
    <lineage>
        <taxon>Bacteria</taxon>
        <taxon>Pseudomonadati</taxon>
        <taxon>Bacteroidota</taxon>
        <taxon>Cytophagia</taxon>
        <taxon>Cytophagales</taxon>
        <taxon>Hymenobacteraceae</taxon>
        <taxon>Pontibacter</taxon>
    </lineage>
</organism>
<protein>
    <submittedName>
        <fullName evidence="3">DUF4097 family beta strand repeat-containing protein</fullName>
    </submittedName>
</protein>
<comment type="caution">
    <text evidence="3">The sequence shown here is derived from an EMBL/GenBank/DDBJ whole genome shotgun (WGS) entry which is preliminary data.</text>
</comment>
<keyword evidence="1" id="KW-0732">Signal</keyword>